<dbReference type="Proteomes" id="UP001428817">
    <property type="component" value="Unassembled WGS sequence"/>
</dbReference>
<protein>
    <submittedName>
        <fullName evidence="5">BTAD domain-containing putative transcriptional regulator</fullName>
    </submittedName>
</protein>
<dbReference type="Gene3D" id="1.25.40.10">
    <property type="entry name" value="Tetratricopeptide repeat domain"/>
    <property type="match status" value="2"/>
</dbReference>
<evidence type="ECO:0000313" key="6">
    <source>
        <dbReference type="Proteomes" id="UP001428817"/>
    </source>
</evidence>
<dbReference type="InterPro" id="IPR011990">
    <property type="entry name" value="TPR-like_helical_dom_sf"/>
</dbReference>
<dbReference type="Gene3D" id="1.10.10.10">
    <property type="entry name" value="Winged helix-like DNA-binding domain superfamily/Winged helix DNA-binding domain"/>
    <property type="match status" value="1"/>
</dbReference>
<dbReference type="InterPro" id="IPR003593">
    <property type="entry name" value="AAA+_ATPase"/>
</dbReference>
<keyword evidence="2 3" id="KW-0238">DNA-binding</keyword>
<dbReference type="SUPFAM" id="SSF46894">
    <property type="entry name" value="C-terminal effector domain of the bipartite response regulators"/>
    <property type="match status" value="1"/>
</dbReference>
<dbReference type="SUPFAM" id="SSF52540">
    <property type="entry name" value="P-loop containing nucleoside triphosphate hydrolases"/>
    <property type="match status" value="1"/>
</dbReference>
<dbReference type="CDD" id="cd15831">
    <property type="entry name" value="BTAD"/>
    <property type="match status" value="1"/>
</dbReference>
<feature type="domain" description="OmpR/PhoB-type" evidence="4">
    <location>
        <begin position="1"/>
        <end position="96"/>
    </location>
</feature>
<evidence type="ECO:0000256" key="1">
    <source>
        <dbReference type="ARBA" id="ARBA00005820"/>
    </source>
</evidence>
<name>A0ABP9QVF4_9PSEU</name>
<dbReference type="EMBL" id="BAABJP010000039">
    <property type="protein sequence ID" value="GAA5168103.1"/>
    <property type="molecule type" value="Genomic_DNA"/>
</dbReference>
<evidence type="ECO:0000259" key="4">
    <source>
        <dbReference type="PROSITE" id="PS51755"/>
    </source>
</evidence>
<dbReference type="SMART" id="SM00862">
    <property type="entry name" value="Trans_reg_C"/>
    <property type="match status" value="1"/>
</dbReference>
<dbReference type="Pfam" id="PF00486">
    <property type="entry name" value="Trans_reg_C"/>
    <property type="match status" value="1"/>
</dbReference>
<dbReference type="InterPro" id="IPR001867">
    <property type="entry name" value="OmpR/PhoB-type_DNA-bd"/>
</dbReference>
<dbReference type="PANTHER" id="PTHR47691">
    <property type="entry name" value="REGULATOR-RELATED"/>
    <property type="match status" value="1"/>
</dbReference>
<dbReference type="PRINTS" id="PR00364">
    <property type="entry name" value="DISEASERSIST"/>
</dbReference>
<dbReference type="Pfam" id="PF00931">
    <property type="entry name" value="NB-ARC"/>
    <property type="match status" value="1"/>
</dbReference>
<dbReference type="SUPFAM" id="SSF48452">
    <property type="entry name" value="TPR-like"/>
    <property type="match status" value="2"/>
</dbReference>
<dbReference type="Pfam" id="PF03704">
    <property type="entry name" value="BTAD"/>
    <property type="match status" value="1"/>
</dbReference>
<dbReference type="PANTHER" id="PTHR47691:SF3">
    <property type="entry name" value="HTH-TYPE TRANSCRIPTIONAL REGULATOR RV0890C-RELATED"/>
    <property type="match status" value="1"/>
</dbReference>
<keyword evidence="6" id="KW-1185">Reference proteome</keyword>
<dbReference type="InterPro" id="IPR027417">
    <property type="entry name" value="P-loop_NTPase"/>
</dbReference>
<sequence length="1048" mass="111081">MRFALLGPLEVTTSDGRGVAVGEPKVRALLAALLVPAGRPVPVHRLVADVWPDEQPGNPTNTLQTKVSQLRRVLEAAEPGARGLVTLGPGGYALAVGADDVDTGRFRALLARAGAEPEPAARVGLLTDALALWRGPALAEFADAPFAVDAARRLDAERLAAEEDRAEARLALGQHHQLVAELDQLAARHPTRERLGAARATALYRAGRQAEALDVLDRLRADLAEAHGLDPGPELAALRQAILVRDPALAAPGAGPVRLPAPLTEPIGRAGEIEQVRGLLAEHRVVTLTGPGGVGKTTLAVAAARGLADRFPDGIWLVELAELGAGETVEALGMAVAATLGLRDTACGGSLDRVAGCLADQRALLVLDNCEHVIDAAAELAALVGALGEPRVLVTSREPLRLTGERVFPVPALAPGDAAELFAARASAADPGWVAGAAQARTVTAICARLDGVPLAIELAAARVRALGLPELLNRLDDRFGLLTDGARDRPDRQRTLRAVIDWSWRLLTPAQRAVLRRLAVHQGGCTLEAAERVCAGGEVSAGEVLGLLVQLVDRSLVVAAMDPATGAHRYRLLESVAAYGLERLVEAGEQEKARGRHLEHYLNLARRGDRELRGPAQREWLARLDAERANLRRALDTAGRGDLAFQLVDALVWYWFLRGRLGEAERALHTVLEAPGGSAGARARARTWRAGFAVLGDPAARSEGAPWREIEDPAERAAARRFLLSARNTLGEVAAGDTALDELLAEFERLGDRWGVAAVLADRSHRAITRGALAGARRDAERADREFAELGDRWGQLQARSVLGSLAEVAGDYPEAGRVHADCLRLAEQLGLWPDVAYQLCWLGRIALLRGEPERAEKLHREAIEVAGRHGFVPGRMYAETGLALIARRRGRFAEARRHLERVREWHSRVEFEPGNALILAELGFLAEQGGDGEGARRLHLAGLDSARRGGDPRAVALALEGLAGVAALEPGQPGGAERAATLLGAAEAAREGAGAPLPVAERGDVDRITGRARETLGPARFAAGHRAGRTLGLAEAQALIGVTVGG</sequence>
<comment type="caution">
    <text evidence="5">The sequence shown here is derived from an EMBL/GenBank/DDBJ whole genome shotgun (WGS) entry which is preliminary data.</text>
</comment>
<dbReference type="InterPro" id="IPR002182">
    <property type="entry name" value="NB-ARC"/>
</dbReference>
<dbReference type="Gene3D" id="3.40.50.300">
    <property type="entry name" value="P-loop containing nucleotide triphosphate hydrolases"/>
    <property type="match status" value="1"/>
</dbReference>
<organism evidence="5 6">
    <name type="scientific">Pseudonocardia eucalypti</name>
    <dbReference type="NCBI Taxonomy" id="648755"/>
    <lineage>
        <taxon>Bacteria</taxon>
        <taxon>Bacillati</taxon>
        <taxon>Actinomycetota</taxon>
        <taxon>Actinomycetes</taxon>
        <taxon>Pseudonocardiales</taxon>
        <taxon>Pseudonocardiaceae</taxon>
        <taxon>Pseudonocardia</taxon>
    </lineage>
</organism>
<dbReference type="InterPro" id="IPR036388">
    <property type="entry name" value="WH-like_DNA-bd_sf"/>
</dbReference>
<evidence type="ECO:0000313" key="5">
    <source>
        <dbReference type="EMBL" id="GAA5168103.1"/>
    </source>
</evidence>
<dbReference type="InterPro" id="IPR016032">
    <property type="entry name" value="Sig_transdc_resp-reg_C-effctor"/>
</dbReference>
<reference evidence="6" key="1">
    <citation type="journal article" date="2019" name="Int. J. Syst. Evol. Microbiol.">
        <title>The Global Catalogue of Microorganisms (GCM) 10K type strain sequencing project: providing services to taxonomists for standard genome sequencing and annotation.</title>
        <authorList>
            <consortium name="The Broad Institute Genomics Platform"/>
            <consortium name="The Broad Institute Genome Sequencing Center for Infectious Disease"/>
            <person name="Wu L."/>
            <person name="Ma J."/>
        </authorList>
    </citation>
    <scope>NUCLEOTIDE SEQUENCE [LARGE SCALE GENOMIC DNA]</scope>
    <source>
        <strain evidence="6">JCM 18303</strain>
    </source>
</reference>
<feature type="DNA-binding region" description="OmpR/PhoB-type" evidence="3">
    <location>
        <begin position="1"/>
        <end position="96"/>
    </location>
</feature>
<accession>A0ABP9QVF4</accession>
<dbReference type="InterPro" id="IPR058852">
    <property type="entry name" value="HTH_77"/>
</dbReference>
<dbReference type="PROSITE" id="PS51755">
    <property type="entry name" value="OMPR_PHOB"/>
    <property type="match status" value="1"/>
</dbReference>
<dbReference type="SMART" id="SM01043">
    <property type="entry name" value="BTAD"/>
    <property type="match status" value="1"/>
</dbReference>
<evidence type="ECO:0000256" key="2">
    <source>
        <dbReference type="ARBA" id="ARBA00023125"/>
    </source>
</evidence>
<gene>
    <name evidence="5" type="ORF">GCM10023321_61720</name>
</gene>
<dbReference type="Pfam" id="PF25872">
    <property type="entry name" value="HTH_77"/>
    <property type="match status" value="1"/>
</dbReference>
<dbReference type="InterPro" id="IPR005158">
    <property type="entry name" value="BTAD"/>
</dbReference>
<dbReference type="SMART" id="SM00382">
    <property type="entry name" value="AAA"/>
    <property type="match status" value="1"/>
</dbReference>
<comment type="similarity">
    <text evidence="1">Belongs to the AfsR/DnrI/RedD regulatory family.</text>
</comment>
<proteinExistence type="inferred from homology"/>
<dbReference type="RefSeq" id="WP_185065353.1">
    <property type="nucleotide sequence ID" value="NZ_BAABJP010000039.1"/>
</dbReference>
<evidence type="ECO:0000256" key="3">
    <source>
        <dbReference type="PROSITE-ProRule" id="PRU01091"/>
    </source>
</evidence>